<keyword evidence="5" id="KW-1185">Reference proteome</keyword>
<evidence type="ECO:0000256" key="2">
    <source>
        <dbReference type="ARBA" id="ARBA00023027"/>
    </source>
</evidence>
<evidence type="ECO:0000259" key="3">
    <source>
        <dbReference type="Pfam" id="PF02826"/>
    </source>
</evidence>
<dbReference type="SUPFAM" id="SSF51735">
    <property type="entry name" value="NAD(P)-binding Rossmann-fold domains"/>
    <property type="match status" value="1"/>
</dbReference>
<evidence type="ECO:0000313" key="5">
    <source>
        <dbReference type="Proteomes" id="UP000006286"/>
    </source>
</evidence>
<sequence>MSYCRQRETIMTTLDIKTLALPTSWHMDTVQDVAGPLRLVKWDLRDDPPIPAREIDAVVFHHPAGKAGLARLGQLPNLKLVQTQSTGYDGFVEAAGGATVANAYGLHAEATAELALGLILAGQRSLFDFAVDQKAHRWAPKQTPGLVDRTVLIIGAGGIGRAIAERLLPFGVTLLRVGQRAREDDLGVIRSNSELPALLPQADIVVLITPLNDATHHLVNADFLARLPDGALVVNVARGPVVDTDALLAELQSGRLRAALDVVEPEPLPGDHPLWDAPNTLITPHVGGRSEALKPRLSAFLRDQVGRIARGEPLLNIVS</sequence>
<reference evidence="4 5" key="1">
    <citation type="journal article" date="2012" name="J. Bacteriol.">
        <title>Complete genome sequence of Alcanivorax dieselolei type strain B5.</title>
        <authorList>
            <person name="Lai Q."/>
            <person name="Li W."/>
            <person name="Shao Z."/>
        </authorList>
    </citation>
    <scope>NUCLEOTIDE SEQUENCE [LARGE SCALE GENOMIC DNA]</scope>
    <source>
        <strain evidence="5">DSM 16502 / CGMCC 1.3690 / B-5</strain>
    </source>
</reference>
<dbReference type="HOGENOM" id="CLU_019796_1_0_6"/>
<dbReference type="Pfam" id="PF02826">
    <property type="entry name" value="2-Hacid_dh_C"/>
    <property type="match status" value="1"/>
</dbReference>
<keyword evidence="1" id="KW-0560">Oxidoreductase</keyword>
<dbReference type="STRING" id="930169.B5T_00569"/>
<evidence type="ECO:0000313" key="4">
    <source>
        <dbReference type="EMBL" id="AFT68854.1"/>
    </source>
</evidence>
<dbReference type="Gene3D" id="3.40.50.720">
    <property type="entry name" value="NAD(P)-binding Rossmann-like Domain"/>
    <property type="match status" value="2"/>
</dbReference>
<gene>
    <name evidence="4" type="ordered locus">B5T_00569</name>
</gene>
<dbReference type="GO" id="GO:0051287">
    <property type="term" value="F:NAD binding"/>
    <property type="evidence" value="ECO:0007669"/>
    <property type="project" value="InterPro"/>
</dbReference>
<dbReference type="eggNOG" id="COG0111">
    <property type="taxonomic scope" value="Bacteria"/>
</dbReference>
<dbReference type="SUPFAM" id="SSF52283">
    <property type="entry name" value="Formate/glycerate dehydrogenase catalytic domain-like"/>
    <property type="match status" value="1"/>
</dbReference>
<dbReference type="PROSITE" id="PS00671">
    <property type="entry name" value="D_2_HYDROXYACID_DH_3"/>
    <property type="match status" value="1"/>
</dbReference>
<organism evidence="4 5">
    <name type="scientific">Alcanivorax dieselolei (strain DSM 16502 / CGMCC 1.3690 / MCCC 1A00001 / B-5)</name>
    <name type="common">Alloalcanivorax dieselolei</name>
    <dbReference type="NCBI Taxonomy" id="930169"/>
    <lineage>
        <taxon>Bacteria</taxon>
        <taxon>Pseudomonadati</taxon>
        <taxon>Pseudomonadota</taxon>
        <taxon>Gammaproteobacteria</taxon>
        <taxon>Oceanospirillales</taxon>
        <taxon>Alcanivoracaceae</taxon>
        <taxon>Alloalcanivorax</taxon>
    </lineage>
</organism>
<dbReference type="InterPro" id="IPR029753">
    <property type="entry name" value="D-isomer_DH_CS"/>
</dbReference>
<dbReference type="PANTHER" id="PTHR43333">
    <property type="entry name" value="2-HACID_DH_C DOMAIN-CONTAINING PROTEIN"/>
    <property type="match status" value="1"/>
</dbReference>
<dbReference type="AlphaFoldDB" id="K0C5Y7"/>
<accession>K0C5Y7</accession>
<dbReference type="KEGG" id="adi:B5T_00569"/>
<dbReference type="Proteomes" id="UP000006286">
    <property type="component" value="Chromosome"/>
</dbReference>
<keyword evidence="2" id="KW-0520">NAD</keyword>
<name>K0C5Y7_ALCDB</name>
<protein>
    <submittedName>
        <fullName evidence="4">D-isomer specific 2-hydroxyacid dehydrogenase NAD-binding protein</fullName>
    </submittedName>
</protein>
<feature type="domain" description="D-isomer specific 2-hydroxyacid dehydrogenase NAD-binding" evidence="3">
    <location>
        <begin position="116"/>
        <end position="287"/>
    </location>
</feature>
<dbReference type="PANTHER" id="PTHR43333:SF1">
    <property type="entry name" value="D-ISOMER SPECIFIC 2-HYDROXYACID DEHYDROGENASE NAD-BINDING DOMAIN-CONTAINING PROTEIN"/>
    <property type="match status" value="1"/>
</dbReference>
<evidence type="ECO:0000256" key="1">
    <source>
        <dbReference type="ARBA" id="ARBA00023002"/>
    </source>
</evidence>
<dbReference type="EMBL" id="CP003466">
    <property type="protein sequence ID" value="AFT68854.1"/>
    <property type="molecule type" value="Genomic_DNA"/>
</dbReference>
<dbReference type="InterPro" id="IPR006140">
    <property type="entry name" value="D-isomer_DH_NAD-bd"/>
</dbReference>
<proteinExistence type="predicted"/>
<dbReference type="GO" id="GO:0016616">
    <property type="term" value="F:oxidoreductase activity, acting on the CH-OH group of donors, NAD or NADP as acceptor"/>
    <property type="evidence" value="ECO:0007669"/>
    <property type="project" value="UniProtKB-ARBA"/>
</dbReference>
<dbReference type="InterPro" id="IPR036291">
    <property type="entry name" value="NAD(P)-bd_dom_sf"/>
</dbReference>
<dbReference type="CDD" id="cd12166">
    <property type="entry name" value="2-Hacid_dh_7"/>
    <property type="match status" value="1"/>
</dbReference>
<dbReference type="PATRIC" id="fig|930169.3.peg.551"/>
<dbReference type="PROSITE" id="PS00670">
    <property type="entry name" value="D_2_HYDROXYACID_DH_2"/>
    <property type="match status" value="1"/>
</dbReference>